<dbReference type="STRING" id="1297750.SAMN05444405_10852"/>
<dbReference type="Gene3D" id="3.30.70.100">
    <property type="match status" value="1"/>
</dbReference>
<dbReference type="InterPro" id="IPR011008">
    <property type="entry name" value="Dimeric_a/b-barrel"/>
</dbReference>
<gene>
    <name evidence="1" type="ORF">SAMN05444405_10852</name>
</gene>
<dbReference type="OrthoDB" id="1430580at2"/>
<dbReference type="GO" id="GO:0016857">
    <property type="term" value="F:racemase and epimerase activity, acting on carbohydrates and derivatives"/>
    <property type="evidence" value="ECO:0007669"/>
    <property type="project" value="InterPro"/>
</dbReference>
<dbReference type="EMBL" id="FQTV01000008">
    <property type="protein sequence ID" value="SHF39685.1"/>
    <property type="molecule type" value="Genomic_DNA"/>
</dbReference>
<keyword evidence="2" id="KW-1185">Reference proteome</keyword>
<dbReference type="SUPFAM" id="SSF54909">
    <property type="entry name" value="Dimeric alpha+beta barrel"/>
    <property type="match status" value="1"/>
</dbReference>
<dbReference type="AlphaFoldDB" id="A0A1M5BB87"/>
<protein>
    <submittedName>
        <fullName evidence="1">L-rhamnose mutarotase</fullName>
    </submittedName>
</protein>
<evidence type="ECO:0000313" key="1">
    <source>
        <dbReference type="EMBL" id="SHF39685.1"/>
    </source>
</evidence>
<accession>A0A1M5BB87</accession>
<name>A0A1M5BB87_9BACE</name>
<dbReference type="Proteomes" id="UP000184509">
    <property type="component" value="Unassembled WGS sequence"/>
</dbReference>
<dbReference type="RefSeq" id="WP_073401302.1">
    <property type="nucleotide sequence ID" value="NZ_FQTV01000008.1"/>
</dbReference>
<proteinExistence type="predicted"/>
<evidence type="ECO:0000313" key="2">
    <source>
        <dbReference type="Proteomes" id="UP000184509"/>
    </source>
</evidence>
<dbReference type="InterPro" id="IPR052996">
    <property type="entry name" value="Carb_Metab_Mutarotase"/>
</dbReference>
<organism evidence="1 2">
    <name type="scientific">Bacteroides luti</name>
    <dbReference type="NCBI Taxonomy" id="1297750"/>
    <lineage>
        <taxon>Bacteria</taxon>
        <taxon>Pseudomonadati</taxon>
        <taxon>Bacteroidota</taxon>
        <taxon>Bacteroidia</taxon>
        <taxon>Bacteroidales</taxon>
        <taxon>Bacteroidaceae</taxon>
        <taxon>Bacteroides</taxon>
    </lineage>
</organism>
<sequence>METKETGYRVQEYNGPVKRYCQTLDLKDDPELIAEYRKRHSEAESWPEIRNGIRDVGILEMEIYILGTRLFMIVETPLDFDWDSAMKKLASLPLQAEWEEYMSIFQVSEPGASSAEKWKLMDRMFHLYNT</sequence>
<dbReference type="PANTHER" id="PTHR43239:SF1">
    <property type="entry name" value="UPF0734 PROTEIN DDB_G0273871_DDB_G0273177"/>
    <property type="match status" value="1"/>
</dbReference>
<reference evidence="1 2" key="1">
    <citation type="submission" date="2016-11" db="EMBL/GenBank/DDBJ databases">
        <authorList>
            <person name="Jaros S."/>
            <person name="Januszkiewicz K."/>
            <person name="Wedrychowicz H."/>
        </authorList>
    </citation>
    <scope>NUCLEOTIDE SEQUENCE [LARGE SCALE GENOMIC DNA]</scope>
    <source>
        <strain evidence="1 2">DSM 26991</strain>
    </source>
</reference>
<dbReference type="Pfam" id="PF05336">
    <property type="entry name" value="rhaM"/>
    <property type="match status" value="1"/>
</dbReference>
<dbReference type="PANTHER" id="PTHR43239">
    <property type="entry name" value="UPF0734 PROTEIN DDB_G0273871/DDB_G0273177"/>
    <property type="match status" value="1"/>
</dbReference>
<dbReference type="InterPro" id="IPR008000">
    <property type="entry name" value="Rham/fucose_mutarotase"/>
</dbReference>